<proteinExistence type="predicted"/>
<dbReference type="Proteomes" id="UP001279734">
    <property type="component" value="Unassembled WGS sequence"/>
</dbReference>
<evidence type="ECO:0000313" key="3">
    <source>
        <dbReference type="Proteomes" id="UP001279734"/>
    </source>
</evidence>
<sequence length="66" mass="6655">MKLSLELEDIDGGAAGGVDGAGGGDGVGDGGFPSEFLGSCSFRGQTTRPRDGLRQIRGAGPMYYSS</sequence>
<keyword evidence="3" id="KW-1185">Reference proteome</keyword>
<evidence type="ECO:0000313" key="2">
    <source>
        <dbReference type="EMBL" id="GMH23386.1"/>
    </source>
</evidence>
<gene>
    <name evidence="2" type="ORF">Nepgr_025229</name>
</gene>
<dbReference type="AlphaFoldDB" id="A0AAD3Y199"/>
<accession>A0AAD3Y199</accession>
<feature type="region of interest" description="Disordered" evidence="1">
    <location>
        <begin position="13"/>
        <end position="32"/>
    </location>
</feature>
<feature type="region of interest" description="Disordered" evidence="1">
    <location>
        <begin position="38"/>
        <end position="66"/>
    </location>
</feature>
<dbReference type="EMBL" id="BSYO01000026">
    <property type="protein sequence ID" value="GMH23386.1"/>
    <property type="molecule type" value="Genomic_DNA"/>
</dbReference>
<organism evidence="2 3">
    <name type="scientific">Nepenthes gracilis</name>
    <name type="common">Slender pitcher plant</name>
    <dbReference type="NCBI Taxonomy" id="150966"/>
    <lineage>
        <taxon>Eukaryota</taxon>
        <taxon>Viridiplantae</taxon>
        <taxon>Streptophyta</taxon>
        <taxon>Embryophyta</taxon>
        <taxon>Tracheophyta</taxon>
        <taxon>Spermatophyta</taxon>
        <taxon>Magnoliopsida</taxon>
        <taxon>eudicotyledons</taxon>
        <taxon>Gunneridae</taxon>
        <taxon>Pentapetalae</taxon>
        <taxon>Caryophyllales</taxon>
        <taxon>Nepenthaceae</taxon>
        <taxon>Nepenthes</taxon>
    </lineage>
</organism>
<comment type="caution">
    <text evidence="2">The sequence shown here is derived from an EMBL/GenBank/DDBJ whole genome shotgun (WGS) entry which is preliminary data.</text>
</comment>
<name>A0AAD3Y199_NEPGR</name>
<feature type="compositionally biased region" description="Gly residues" evidence="1">
    <location>
        <begin position="13"/>
        <end position="31"/>
    </location>
</feature>
<evidence type="ECO:0000256" key="1">
    <source>
        <dbReference type="SAM" id="MobiDB-lite"/>
    </source>
</evidence>
<protein>
    <submittedName>
        <fullName evidence="2">Uncharacterized protein</fullName>
    </submittedName>
</protein>
<reference evidence="2" key="1">
    <citation type="submission" date="2023-05" db="EMBL/GenBank/DDBJ databases">
        <title>Nepenthes gracilis genome sequencing.</title>
        <authorList>
            <person name="Fukushima K."/>
        </authorList>
    </citation>
    <scope>NUCLEOTIDE SEQUENCE</scope>
    <source>
        <strain evidence="2">SING2019-196</strain>
    </source>
</reference>